<dbReference type="OrthoDB" id="583768at2"/>
<dbReference type="InterPro" id="IPR032708">
    <property type="entry name" value="McjB_C"/>
</dbReference>
<accession>A0A660CAC1</accession>
<evidence type="ECO:0000313" key="2">
    <source>
        <dbReference type="EMBL" id="TWH19294.1"/>
    </source>
</evidence>
<protein>
    <submittedName>
        <fullName evidence="2">Transglutaminase superfamily protein</fullName>
    </submittedName>
</protein>
<reference evidence="2 3" key="1">
    <citation type="submission" date="2019-07" db="EMBL/GenBank/DDBJ databases">
        <title>R&amp;d 2014.</title>
        <authorList>
            <person name="Klenk H.-P."/>
        </authorList>
    </citation>
    <scope>NUCLEOTIDE SEQUENCE [LARGE SCALE GENOMIC DNA]</scope>
    <source>
        <strain evidence="2 3">DSM 43194</strain>
    </source>
</reference>
<organism evidence="2 3">
    <name type="scientific">Prauserella rugosa</name>
    <dbReference type="NCBI Taxonomy" id="43354"/>
    <lineage>
        <taxon>Bacteria</taxon>
        <taxon>Bacillati</taxon>
        <taxon>Actinomycetota</taxon>
        <taxon>Actinomycetes</taxon>
        <taxon>Pseudonocardiales</taxon>
        <taxon>Pseudonocardiaceae</taxon>
        <taxon>Prauserella</taxon>
    </lineage>
</organism>
<gene>
    <name evidence="2" type="ORF">JD82_01117</name>
</gene>
<dbReference type="InterPro" id="IPR053521">
    <property type="entry name" value="McjB-like"/>
</dbReference>
<dbReference type="AlphaFoldDB" id="A0A660CAC1"/>
<evidence type="ECO:0000259" key="1">
    <source>
        <dbReference type="Pfam" id="PF13471"/>
    </source>
</evidence>
<name>A0A660CAC1_9PSEU</name>
<proteinExistence type="predicted"/>
<dbReference type="RefSeq" id="WP_084705876.1">
    <property type="nucleotide sequence ID" value="NZ_JOIJ01000009.1"/>
</dbReference>
<keyword evidence="3" id="KW-1185">Reference proteome</keyword>
<dbReference type="Pfam" id="PF13471">
    <property type="entry name" value="Transglut_core3"/>
    <property type="match status" value="1"/>
</dbReference>
<sequence length="141" mass="15462">MSAPMAMPSRHTVPVTRRQRVAIRVITLISLGLARLSPARLRTLLARVSVAAVPAEYSHTEWAYRAVVMLSPRCAGWKGCLPRSIAVCLLCRLSGQWPTWCSGVRAAPPFTAHAWVQAEGRIVCEPGTPADYRPLIHIEAP</sequence>
<feature type="domain" description="Microcin J25-processing protein McjB C-terminal" evidence="1">
    <location>
        <begin position="29"/>
        <end position="136"/>
    </location>
</feature>
<dbReference type="Proteomes" id="UP000317303">
    <property type="component" value="Unassembled WGS sequence"/>
</dbReference>
<dbReference type="EMBL" id="VLJV01000001">
    <property type="protein sequence ID" value="TWH19294.1"/>
    <property type="molecule type" value="Genomic_DNA"/>
</dbReference>
<comment type="caution">
    <text evidence="2">The sequence shown here is derived from an EMBL/GenBank/DDBJ whole genome shotgun (WGS) entry which is preliminary data.</text>
</comment>
<evidence type="ECO:0000313" key="3">
    <source>
        <dbReference type="Proteomes" id="UP000317303"/>
    </source>
</evidence>
<dbReference type="NCBIfam" id="NF033537">
    <property type="entry name" value="lasso_biosyn_B2"/>
    <property type="match status" value="1"/>
</dbReference>